<evidence type="ECO:0000313" key="2">
    <source>
        <dbReference type="Proteomes" id="UP001140510"/>
    </source>
</evidence>
<evidence type="ECO:0000313" key="1">
    <source>
        <dbReference type="EMBL" id="KAJ4411041.1"/>
    </source>
</evidence>
<dbReference type="Proteomes" id="UP001140510">
    <property type="component" value="Unassembled WGS sequence"/>
</dbReference>
<keyword evidence="2" id="KW-1185">Reference proteome</keyword>
<reference evidence="1" key="1">
    <citation type="submission" date="2022-10" db="EMBL/GenBank/DDBJ databases">
        <title>Tapping the CABI collections for fungal endophytes: first genome assemblies for Collariella, Neodidymelliopsis, Ascochyta clinopodiicola, Didymella pomorum, Didymosphaeria variabile, Neocosmospora piperis and Neocucurbitaria cava.</title>
        <authorList>
            <person name="Hill R."/>
        </authorList>
    </citation>
    <scope>NUCLEOTIDE SEQUENCE</scope>
    <source>
        <strain evidence="1">IMI 355091</strain>
    </source>
</reference>
<dbReference type="EMBL" id="JAPEVA010000006">
    <property type="protein sequence ID" value="KAJ4411041.1"/>
    <property type="molecule type" value="Genomic_DNA"/>
</dbReference>
<protein>
    <submittedName>
        <fullName evidence="1">Uncharacterized protein</fullName>
    </submittedName>
</protein>
<organism evidence="1 2">
    <name type="scientific">Didymella pomorum</name>
    <dbReference type="NCBI Taxonomy" id="749634"/>
    <lineage>
        <taxon>Eukaryota</taxon>
        <taxon>Fungi</taxon>
        <taxon>Dikarya</taxon>
        <taxon>Ascomycota</taxon>
        <taxon>Pezizomycotina</taxon>
        <taxon>Dothideomycetes</taxon>
        <taxon>Pleosporomycetidae</taxon>
        <taxon>Pleosporales</taxon>
        <taxon>Pleosporineae</taxon>
        <taxon>Didymellaceae</taxon>
        <taxon>Didymella</taxon>
    </lineage>
</organism>
<comment type="caution">
    <text evidence="1">The sequence shown here is derived from an EMBL/GenBank/DDBJ whole genome shotgun (WGS) entry which is preliminary data.</text>
</comment>
<name>A0A9W8ZLU1_9PLEO</name>
<accession>A0A9W8ZLU1</accession>
<proteinExistence type="predicted"/>
<dbReference type="AlphaFoldDB" id="A0A9W8ZLU1"/>
<gene>
    <name evidence="1" type="ORF">N0V91_001414</name>
</gene>
<sequence>MPSLELIKKLLQKHHRPAPPTLPPAFKAGFESEWKVVYRNPLDNIRRENNRQIELDERAYWGDDEAKASNNKKKHSMAFWMTWMVGWRIRSGKI</sequence>